<comment type="caution">
    <text evidence="2">The sequence shown here is derived from an EMBL/GenBank/DDBJ whole genome shotgun (WGS) entry which is preliminary data.</text>
</comment>
<organism evidence="2">
    <name type="scientific">Tetraodon nigroviridis</name>
    <name type="common">Spotted green pufferfish</name>
    <name type="synonym">Chelonodon nigroviridis</name>
    <dbReference type="NCBI Taxonomy" id="99883"/>
    <lineage>
        <taxon>Eukaryota</taxon>
        <taxon>Metazoa</taxon>
        <taxon>Chordata</taxon>
        <taxon>Craniata</taxon>
        <taxon>Vertebrata</taxon>
        <taxon>Euteleostomi</taxon>
        <taxon>Actinopterygii</taxon>
        <taxon>Neopterygii</taxon>
        <taxon>Teleostei</taxon>
        <taxon>Neoteleostei</taxon>
        <taxon>Acanthomorphata</taxon>
        <taxon>Eupercaria</taxon>
        <taxon>Tetraodontiformes</taxon>
        <taxon>Tetradontoidea</taxon>
        <taxon>Tetraodontidae</taxon>
        <taxon>Tetraodon</taxon>
    </lineage>
</organism>
<proteinExistence type="predicted"/>
<dbReference type="OrthoDB" id="9806920at2759"/>
<dbReference type="KEGG" id="tng:GSTEN00003071G001"/>
<gene>
    <name evidence="2" type="ORF">GSTENG00003071001</name>
</gene>
<accession>Q4TCZ3</accession>
<dbReference type="EMBL" id="CAAE01006624">
    <property type="protein sequence ID" value="CAF89239.1"/>
    <property type="molecule type" value="Genomic_DNA"/>
</dbReference>
<feature type="non-terminal residue" evidence="2">
    <location>
        <position position="1"/>
    </location>
</feature>
<feature type="region of interest" description="Disordered" evidence="1">
    <location>
        <begin position="23"/>
        <end position="57"/>
    </location>
</feature>
<protein>
    <submittedName>
        <fullName evidence="2">(spotted green pufferfish) hypothetical protein</fullName>
    </submittedName>
</protein>
<name>Q4TCZ3_TETNG</name>
<dbReference type="AlphaFoldDB" id="Q4TCZ3"/>
<evidence type="ECO:0000256" key="1">
    <source>
        <dbReference type="SAM" id="MobiDB-lite"/>
    </source>
</evidence>
<reference evidence="2" key="2">
    <citation type="submission" date="2004-02" db="EMBL/GenBank/DDBJ databases">
        <authorList>
            <consortium name="Genoscope"/>
            <consortium name="Whitehead Institute Centre for Genome Research"/>
        </authorList>
    </citation>
    <scope>NUCLEOTIDE SEQUENCE</scope>
</reference>
<sequence>QPQGLGHLEDAAEHENMKAVLRTSLGASDKEGGGVPGLRTRTRSRPGRGGRADPNPRRTVVLAVKEPRFYSDVF</sequence>
<reference evidence="2" key="1">
    <citation type="journal article" date="2004" name="Nature">
        <title>Genome duplication in the teleost fish Tetraodon nigroviridis reveals the early vertebrate proto-karyotype.</title>
        <authorList>
            <person name="Jaillon O."/>
            <person name="Aury J.-M."/>
            <person name="Brunet F."/>
            <person name="Petit J.-L."/>
            <person name="Stange-Thomann N."/>
            <person name="Mauceli E."/>
            <person name="Bouneau L."/>
            <person name="Fischer C."/>
            <person name="Ozouf-Costaz C."/>
            <person name="Bernot A."/>
            <person name="Nicaud S."/>
            <person name="Jaffe D."/>
            <person name="Fisher S."/>
            <person name="Lutfalla G."/>
            <person name="Dossat C."/>
            <person name="Segurens B."/>
            <person name="Dasilva C."/>
            <person name="Salanoubat M."/>
            <person name="Levy M."/>
            <person name="Boudet N."/>
            <person name="Castellano S."/>
            <person name="Anthouard V."/>
            <person name="Jubin C."/>
            <person name="Castelli V."/>
            <person name="Katinka M."/>
            <person name="Vacherie B."/>
            <person name="Biemont C."/>
            <person name="Skalli Z."/>
            <person name="Cattolico L."/>
            <person name="Poulain J."/>
            <person name="De Berardinis V."/>
            <person name="Cruaud C."/>
            <person name="Duprat S."/>
            <person name="Brottier P."/>
            <person name="Coutanceau J.-P."/>
            <person name="Gouzy J."/>
            <person name="Parra G."/>
            <person name="Lardier G."/>
            <person name="Chapple C."/>
            <person name="McKernan K.J."/>
            <person name="McEwan P."/>
            <person name="Bosak S."/>
            <person name="Kellis M."/>
            <person name="Volff J.-N."/>
            <person name="Guigo R."/>
            <person name="Zody M.C."/>
            <person name="Mesirov J."/>
            <person name="Lindblad-Toh K."/>
            <person name="Birren B."/>
            <person name="Nusbaum C."/>
            <person name="Kahn D."/>
            <person name="Robinson-Rechavi M."/>
            <person name="Laudet V."/>
            <person name="Schachter V."/>
            <person name="Quetier F."/>
            <person name="Saurin W."/>
            <person name="Scarpelli C."/>
            <person name="Wincker P."/>
            <person name="Lander E.S."/>
            <person name="Weissenbach J."/>
            <person name="Roest Crollius H."/>
        </authorList>
    </citation>
    <scope>NUCLEOTIDE SEQUENCE [LARGE SCALE GENOMIC DNA]</scope>
</reference>
<evidence type="ECO:0000313" key="2">
    <source>
        <dbReference type="EMBL" id="CAF89239.1"/>
    </source>
</evidence>